<keyword evidence="1" id="KW-0472">Membrane</keyword>
<feature type="transmembrane region" description="Helical" evidence="1">
    <location>
        <begin position="185"/>
        <end position="206"/>
    </location>
</feature>
<feature type="transmembrane region" description="Helical" evidence="1">
    <location>
        <begin position="33"/>
        <end position="52"/>
    </location>
</feature>
<organism evidence="2 3">
    <name type="scientific">Thermoplasma volcanium (strain ATCC 51530 / DSM 4299 / JCM 9571 / NBRC 15438 / GSS1)</name>
    <dbReference type="NCBI Taxonomy" id="273116"/>
    <lineage>
        <taxon>Archaea</taxon>
        <taxon>Methanobacteriati</taxon>
        <taxon>Thermoplasmatota</taxon>
        <taxon>Thermoplasmata</taxon>
        <taxon>Thermoplasmatales</taxon>
        <taxon>Thermoplasmataceae</taxon>
        <taxon>Thermoplasma</taxon>
    </lineage>
</organism>
<evidence type="ECO:0000256" key="1">
    <source>
        <dbReference type="SAM" id="Phobius"/>
    </source>
</evidence>
<dbReference type="KEGG" id="tvo:TVG0296525"/>
<reference evidence="2 3" key="2">
    <citation type="journal article" date="2000" name="Proc. Natl. Acad. Sci. U.S.A.">
        <title>Archaeal adaptation to higher temperatures revealed by genomic sequence of Thermoplasma volcanium.</title>
        <authorList>
            <person name="Kawashima T."/>
            <person name="Amano N."/>
            <person name="Koike H."/>
            <person name="Makino S."/>
            <person name="Higuchi S."/>
            <person name="Kawashima-Ohya Y."/>
            <person name="Watanabe K."/>
            <person name="Yamazaki M."/>
            <person name="Kanehori K."/>
            <person name="Kawamoto T."/>
            <person name="Nunoshiba T."/>
            <person name="Yamamoto Y."/>
            <person name="Aramaki H."/>
            <person name="Makino K."/>
            <person name="Suzuki M."/>
        </authorList>
    </citation>
    <scope>NUCLEOTIDE SEQUENCE [LARGE SCALE GENOMIC DNA]</scope>
    <source>
        <strain evidence="3">ATCC 51530 / DSM 4299 / JCM 9571 / NBRC 15438 / GSS1</strain>
    </source>
</reference>
<proteinExistence type="predicted"/>
<dbReference type="PaxDb" id="273116-14324499"/>
<reference evidence="2 3" key="1">
    <citation type="journal article" date="1999" name="Proc. Jpn. Acad.">
        <title>Determination of the complete genomic DNA sequence of Thermoplasma volvanium GSS1.</title>
        <authorList>
            <person name="Kawashima T."/>
            <person name="Yamamoto Y."/>
            <person name="Aramaki H."/>
            <person name="Nunoshiba T."/>
            <person name="Kawamoto T."/>
            <person name="Watanabe K."/>
            <person name="Yamazaki M."/>
            <person name="Kanehori K."/>
            <person name="Amano N."/>
            <person name="Ohya Y."/>
            <person name="Makino K."/>
            <person name="Suzuki M."/>
        </authorList>
    </citation>
    <scope>NUCLEOTIDE SEQUENCE [LARGE SCALE GENOMIC DNA]</scope>
    <source>
        <strain evidence="3">ATCC 51530 / DSM 4299 / JCM 9571 / NBRC 15438 / GSS1</strain>
    </source>
</reference>
<dbReference type="HOGENOM" id="CLU_1036729_0_0_2"/>
<evidence type="ECO:0000313" key="2">
    <source>
        <dbReference type="EMBL" id="BAB59427.1"/>
    </source>
</evidence>
<keyword evidence="1" id="KW-0812">Transmembrane</keyword>
<feature type="transmembrane region" description="Helical" evidence="1">
    <location>
        <begin position="129"/>
        <end position="148"/>
    </location>
</feature>
<feature type="transmembrane region" description="Helical" evidence="1">
    <location>
        <begin position="73"/>
        <end position="92"/>
    </location>
</feature>
<feature type="transmembrane region" description="Helical" evidence="1">
    <location>
        <begin position="98"/>
        <end position="117"/>
    </location>
</feature>
<accession>Q97C20</accession>
<feature type="transmembrane region" description="Helical" evidence="1">
    <location>
        <begin position="154"/>
        <end position="173"/>
    </location>
</feature>
<evidence type="ECO:0000313" key="3">
    <source>
        <dbReference type="Proteomes" id="UP000001017"/>
    </source>
</evidence>
<feature type="transmembrane region" description="Helical" evidence="1">
    <location>
        <begin position="12"/>
        <end position="27"/>
    </location>
</feature>
<feature type="transmembrane region" description="Helical" evidence="1">
    <location>
        <begin position="237"/>
        <end position="257"/>
    </location>
</feature>
<keyword evidence="3" id="KW-1185">Reference proteome</keyword>
<dbReference type="RefSeq" id="WP_010916540.1">
    <property type="nucleotide sequence ID" value="NC_002689.2"/>
</dbReference>
<feature type="transmembrane region" description="Helical" evidence="1">
    <location>
        <begin position="212"/>
        <end position="230"/>
    </location>
</feature>
<dbReference type="EMBL" id="BA000011">
    <property type="protein sequence ID" value="BAB59427.1"/>
    <property type="molecule type" value="Genomic_DNA"/>
</dbReference>
<dbReference type="GeneID" id="1440798"/>
<dbReference type="OrthoDB" id="378281at2157"/>
<dbReference type="Proteomes" id="UP000001017">
    <property type="component" value="Chromosome"/>
</dbReference>
<dbReference type="AlphaFoldDB" id="Q97C20"/>
<gene>
    <name evidence="2" type="ORF">TVG0296525</name>
</gene>
<sequence>MQIEVSLPKEHGLIVVWFNTLIISVFVEKSFPLYGALTLLIMATTFFIYDPILVVLRLFKAGRNPLGTLLRKYPYVILFSGIILIWVLYGYARGMLPGISVAVFIFSLLLFLGFFWLGERKIYTRAISILTLTSFFLIISGAFTTRLTLKSIDIFVILSAVEIFLAAIPVEIVNSRIHKFRFNALLFRSLFPIYVIVLLALYILLIKNLTEFLFFFAITTAAFLSVPILRSMTLKRIGLVATLFNIILLAFLLLFYFKSI</sequence>
<dbReference type="eggNOG" id="arCOG07360">
    <property type="taxonomic scope" value="Archaea"/>
</dbReference>
<name>Q97C20_THEVO</name>
<protein>
    <submittedName>
        <fullName evidence="2">Uncharacterized protein</fullName>
    </submittedName>
</protein>
<keyword evidence="1" id="KW-1133">Transmembrane helix</keyword>